<accession>A0ABW1G9D0</accession>
<feature type="region of interest" description="Disordered" evidence="1">
    <location>
        <begin position="254"/>
        <end position="413"/>
    </location>
</feature>
<dbReference type="Gene3D" id="3.40.50.300">
    <property type="entry name" value="P-loop containing nucleotide triphosphate hydrolases"/>
    <property type="match status" value="1"/>
</dbReference>
<evidence type="ECO:0000256" key="1">
    <source>
        <dbReference type="SAM" id="MobiDB-lite"/>
    </source>
</evidence>
<dbReference type="SUPFAM" id="SSF52540">
    <property type="entry name" value="P-loop containing nucleoside triphosphate hydrolases"/>
    <property type="match status" value="1"/>
</dbReference>
<dbReference type="Proteomes" id="UP001596174">
    <property type="component" value="Unassembled WGS sequence"/>
</dbReference>
<dbReference type="EMBL" id="JBHSQJ010000102">
    <property type="protein sequence ID" value="MFC5910142.1"/>
    <property type="molecule type" value="Genomic_DNA"/>
</dbReference>
<dbReference type="RefSeq" id="WP_380586783.1">
    <property type="nucleotide sequence ID" value="NZ_JBHSQJ010000102.1"/>
</dbReference>
<protein>
    <recommendedName>
        <fullName evidence="4">CobQ/CobB/MinD/ParA nucleotide binding domain-containing protein</fullName>
    </recommendedName>
</protein>
<feature type="compositionally biased region" description="Low complexity" evidence="1">
    <location>
        <begin position="365"/>
        <end position="382"/>
    </location>
</feature>
<feature type="compositionally biased region" description="Low complexity" evidence="1">
    <location>
        <begin position="445"/>
        <end position="474"/>
    </location>
</feature>
<keyword evidence="3" id="KW-1185">Reference proteome</keyword>
<evidence type="ECO:0000313" key="2">
    <source>
        <dbReference type="EMBL" id="MFC5910142.1"/>
    </source>
</evidence>
<comment type="caution">
    <text evidence="2">The sequence shown here is derived from an EMBL/GenBank/DDBJ whole genome shotgun (WGS) entry which is preliminary data.</text>
</comment>
<gene>
    <name evidence="2" type="ORF">ACFP3V_23345</name>
</gene>
<dbReference type="InterPro" id="IPR027417">
    <property type="entry name" value="P-loop_NTPase"/>
</dbReference>
<feature type="compositionally biased region" description="Pro residues" evidence="1">
    <location>
        <begin position="262"/>
        <end position="280"/>
    </location>
</feature>
<evidence type="ECO:0000313" key="3">
    <source>
        <dbReference type="Proteomes" id="UP001596174"/>
    </source>
</evidence>
<organism evidence="2 3">
    <name type="scientific">Streptacidiphilus monticola</name>
    <dbReference type="NCBI Taxonomy" id="2161674"/>
    <lineage>
        <taxon>Bacteria</taxon>
        <taxon>Bacillati</taxon>
        <taxon>Actinomycetota</taxon>
        <taxon>Actinomycetes</taxon>
        <taxon>Kitasatosporales</taxon>
        <taxon>Streptomycetaceae</taxon>
        <taxon>Streptacidiphilus</taxon>
    </lineage>
</organism>
<reference evidence="3" key="1">
    <citation type="journal article" date="2019" name="Int. J. Syst. Evol. Microbiol.">
        <title>The Global Catalogue of Microorganisms (GCM) 10K type strain sequencing project: providing services to taxonomists for standard genome sequencing and annotation.</title>
        <authorList>
            <consortium name="The Broad Institute Genomics Platform"/>
            <consortium name="The Broad Institute Genome Sequencing Center for Infectious Disease"/>
            <person name="Wu L."/>
            <person name="Ma J."/>
        </authorList>
    </citation>
    <scope>NUCLEOTIDE SEQUENCE [LARGE SCALE GENOMIC DNA]</scope>
    <source>
        <strain evidence="3">JCM 4816</strain>
    </source>
</reference>
<proteinExistence type="predicted"/>
<feature type="compositionally biased region" description="Low complexity" evidence="1">
    <location>
        <begin position="305"/>
        <end position="314"/>
    </location>
</feature>
<feature type="compositionally biased region" description="Low complexity" evidence="1">
    <location>
        <begin position="325"/>
        <end position="338"/>
    </location>
</feature>
<name>A0ABW1G9D0_9ACTN</name>
<sequence>MTLLALSGGPGAPGVTTAALALLLGWPVQPGRRVLLVECDPDGGAVLAGALQGQVEADRGLHRLAVADRRGRLAESLGEQLVDLGPEGGPERLLLPGLTDPAQAAALAYTWEPLARVCRELADGDCDVIVDLGRGGAFGPSAVLARRADVVLAVTRCTLRGISATRPRAEALRADLDARGTGSDALGLLLVQEGPYATAEISRTLNLPVLGLLPHAPREARILSDGGDLTDRRLHRSELLRSARSAADQVHLLASRRHTRLAPPPTARGPVPAPVPPLPRSAPHATAPAVPGIGVADAAPQLGTSARSDAAAPSARREDGRSPGSAASAASVDWAAPSAPLPGTSARPDAAAPSAWREDGRSPGSAASAAPVDWAAPRAPRPGTSAGPDAASPPAWVVADGLPGSATPAEAPVAPTASTALTVPTAPLLGTAASPDAVAPSAWTAGGRSPGSAAAAAASASGQPGGAARQASASDAGVSVPPTVAQPGPLPEFGSEGGWASCGTSPGAPGPGGAWEADDRPLPPPGFGVGAPPDDGTSTAVPAGWDTRPQALPPVPTGAGDPAGAGGWAAGAADYRLAPPPVPNPAPPGQFPGEDPARGFTAAGALGLALDRDDEGELRDGR</sequence>
<feature type="region of interest" description="Disordered" evidence="1">
    <location>
        <begin position="438"/>
        <end position="600"/>
    </location>
</feature>
<evidence type="ECO:0008006" key="4">
    <source>
        <dbReference type="Google" id="ProtNLM"/>
    </source>
</evidence>
<feature type="compositionally biased region" description="Pro residues" evidence="1">
    <location>
        <begin position="578"/>
        <end position="590"/>
    </location>
</feature>